<dbReference type="Proteomes" id="UP001562425">
    <property type="component" value="Unassembled WGS sequence"/>
</dbReference>
<name>A0ABD1CV11_CULPP</name>
<evidence type="ECO:0000313" key="4">
    <source>
        <dbReference type="Proteomes" id="UP001562425"/>
    </source>
</evidence>
<feature type="binding site" evidence="1">
    <location>
        <position position="93"/>
    </location>
    <ligand>
        <name>Zn(2+)</name>
        <dbReference type="ChEBI" id="CHEBI:29105"/>
    </ligand>
</feature>
<dbReference type="EMBL" id="JBEHCU010009240">
    <property type="protein sequence ID" value="KAL1380256.1"/>
    <property type="molecule type" value="Genomic_DNA"/>
</dbReference>
<reference evidence="3 4" key="1">
    <citation type="submission" date="2024-05" db="EMBL/GenBank/DDBJ databases">
        <title>Culex pipiens pipiens assembly and annotation.</title>
        <authorList>
            <person name="Alout H."/>
            <person name="Durand T."/>
        </authorList>
    </citation>
    <scope>NUCLEOTIDE SEQUENCE [LARGE SCALE GENOMIC DNA]</scope>
    <source>
        <strain evidence="3">HA-2024</strain>
        <tissue evidence="3">Whole body</tissue>
    </source>
</reference>
<dbReference type="GO" id="GO:0008270">
    <property type="term" value="F:zinc ion binding"/>
    <property type="evidence" value="ECO:0007669"/>
    <property type="project" value="UniProtKB-UniRule"/>
</dbReference>
<protein>
    <recommendedName>
        <fullName evidence="2">ZAD domain-containing protein</fullName>
    </recommendedName>
</protein>
<feature type="binding site" evidence="1">
    <location>
        <position position="90"/>
    </location>
    <ligand>
        <name>Zn(2+)</name>
        <dbReference type="ChEBI" id="CHEBI:29105"/>
    </ligand>
</feature>
<dbReference type="SMART" id="SM00868">
    <property type="entry name" value="zf-AD"/>
    <property type="match status" value="1"/>
</dbReference>
<feature type="binding site" evidence="1">
    <location>
        <position position="47"/>
    </location>
    <ligand>
        <name>Zn(2+)</name>
        <dbReference type="ChEBI" id="CHEBI:29105"/>
    </ligand>
</feature>
<feature type="binding site" evidence="1">
    <location>
        <position position="44"/>
    </location>
    <ligand>
        <name>Zn(2+)</name>
        <dbReference type="ChEBI" id="CHEBI:29105"/>
    </ligand>
</feature>
<feature type="domain" description="ZAD" evidence="2">
    <location>
        <begin position="42"/>
        <end position="117"/>
    </location>
</feature>
<keyword evidence="1" id="KW-0479">Metal-binding</keyword>
<evidence type="ECO:0000259" key="2">
    <source>
        <dbReference type="PROSITE" id="PS51915"/>
    </source>
</evidence>
<accession>A0ABD1CV11</accession>
<evidence type="ECO:0000256" key="1">
    <source>
        <dbReference type="PROSITE-ProRule" id="PRU01263"/>
    </source>
</evidence>
<dbReference type="InterPro" id="IPR012934">
    <property type="entry name" value="Znf_AD"/>
</dbReference>
<keyword evidence="4" id="KW-1185">Reference proteome</keyword>
<dbReference type="SUPFAM" id="SSF57716">
    <property type="entry name" value="Glucocorticoid receptor-like (DNA-binding domain)"/>
    <property type="match status" value="1"/>
</dbReference>
<keyword evidence="1" id="KW-0863">Zinc-finger</keyword>
<proteinExistence type="predicted"/>
<comment type="caution">
    <text evidence="3">The sequence shown here is derived from an EMBL/GenBank/DDBJ whole genome shotgun (WGS) entry which is preliminary data.</text>
</comment>
<sequence length="331" mass="37631">MPGLTKVIHCLSCDVSSAAPERESPIYRPRMDHQQVDLRLDSVCRFCLSAEGQLYLLFGLHKDPEVVTQNVRQLTTVELSTDDNIDYKICANCCTSLELCVKFRQTCIQATKTLEEINALNFAFNIKSLIPQPPLEIKQELPEPPTEATSPASYLDHHLLFNRDDTIDQVSLEQYGLNFVSPAALPPLLETESWSSEPSWIGYPWEQNDLTFEASFPPPPSLFHQQAMTTVKPFMTPSGSQQQLQSSQKIVRSKYFCKICEKHFFQRNVHMQHHERYSRNCFQCLDEKLIGAYQPEAASKRHTCEICLVVKESCADFPAACNRSPRRGTPG</sequence>
<organism evidence="3 4">
    <name type="scientific">Culex pipiens pipiens</name>
    <name type="common">Northern house mosquito</name>
    <dbReference type="NCBI Taxonomy" id="38569"/>
    <lineage>
        <taxon>Eukaryota</taxon>
        <taxon>Metazoa</taxon>
        <taxon>Ecdysozoa</taxon>
        <taxon>Arthropoda</taxon>
        <taxon>Hexapoda</taxon>
        <taxon>Insecta</taxon>
        <taxon>Pterygota</taxon>
        <taxon>Neoptera</taxon>
        <taxon>Endopterygota</taxon>
        <taxon>Diptera</taxon>
        <taxon>Nematocera</taxon>
        <taxon>Culicoidea</taxon>
        <taxon>Culicidae</taxon>
        <taxon>Culicinae</taxon>
        <taxon>Culicini</taxon>
        <taxon>Culex</taxon>
        <taxon>Culex</taxon>
    </lineage>
</organism>
<gene>
    <name evidence="3" type="ORF">pipiens_014343</name>
</gene>
<dbReference type="PROSITE" id="PS51915">
    <property type="entry name" value="ZAD"/>
    <property type="match status" value="1"/>
</dbReference>
<keyword evidence="1" id="KW-0862">Zinc</keyword>
<dbReference type="Pfam" id="PF07776">
    <property type="entry name" value="zf-AD"/>
    <property type="match status" value="1"/>
</dbReference>
<dbReference type="Gene3D" id="3.40.1800.20">
    <property type="match status" value="1"/>
</dbReference>
<dbReference type="AlphaFoldDB" id="A0ABD1CV11"/>
<evidence type="ECO:0000313" key="3">
    <source>
        <dbReference type="EMBL" id="KAL1380256.1"/>
    </source>
</evidence>